<evidence type="ECO:0000313" key="8">
    <source>
        <dbReference type="Proteomes" id="UP000243793"/>
    </source>
</evidence>
<keyword evidence="8" id="KW-1185">Reference proteome</keyword>
<dbReference type="OrthoDB" id="9804482at2"/>
<evidence type="ECO:0000256" key="2">
    <source>
        <dbReference type="ARBA" id="ARBA00022723"/>
    </source>
</evidence>
<dbReference type="PROSITE" id="PS01302">
    <property type="entry name" value="UPF0758"/>
    <property type="match status" value="1"/>
</dbReference>
<dbReference type="AlphaFoldDB" id="A0A1Y0CVI7"/>
<dbReference type="InterPro" id="IPR001405">
    <property type="entry name" value="UPF0758"/>
</dbReference>
<evidence type="ECO:0000313" key="7">
    <source>
        <dbReference type="EMBL" id="ART78917.1"/>
    </source>
</evidence>
<dbReference type="SUPFAM" id="SSF102712">
    <property type="entry name" value="JAB1/MPN domain"/>
    <property type="match status" value="1"/>
</dbReference>
<evidence type="ECO:0000256" key="5">
    <source>
        <dbReference type="ARBA" id="ARBA00023049"/>
    </source>
</evidence>
<dbReference type="InterPro" id="IPR037518">
    <property type="entry name" value="MPN"/>
</dbReference>
<keyword evidence="2" id="KW-0479">Metal-binding</keyword>
<keyword evidence="1" id="KW-0645">Protease</keyword>
<evidence type="ECO:0000256" key="1">
    <source>
        <dbReference type="ARBA" id="ARBA00022670"/>
    </source>
</evidence>
<dbReference type="GO" id="GO:0006508">
    <property type="term" value="P:proteolysis"/>
    <property type="evidence" value="ECO:0007669"/>
    <property type="project" value="UniProtKB-KW"/>
</dbReference>
<dbReference type="PANTHER" id="PTHR30471">
    <property type="entry name" value="DNA REPAIR PROTEIN RADC"/>
    <property type="match status" value="1"/>
</dbReference>
<dbReference type="KEGG" id="ocm:CBP12_01110"/>
<organism evidence="7 8">
    <name type="scientific">Oceanisphaera avium</name>
    <dbReference type="NCBI Taxonomy" id="1903694"/>
    <lineage>
        <taxon>Bacteria</taxon>
        <taxon>Pseudomonadati</taxon>
        <taxon>Pseudomonadota</taxon>
        <taxon>Gammaproteobacteria</taxon>
        <taxon>Aeromonadales</taxon>
        <taxon>Aeromonadaceae</taxon>
        <taxon>Oceanisphaera</taxon>
    </lineage>
</organism>
<accession>A0A1Y0CVI7</accession>
<name>A0A1Y0CVI7_9GAMM</name>
<dbReference type="Gene3D" id="3.40.140.10">
    <property type="entry name" value="Cytidine Deaminase, domain 2"/>
    <property type="match status" value="1"/>
</dbReference>
<dbReference type="Proteomes" id="UP000243793">
    <property type="component" value="Chromosome"/>
</dbReference>
<keyword evidence="5" id="KW-0482">Metalloprotease</keyword>
<evidence type="ECO:0000256" key="3">
    <source>
        <dbReference type="ARBA" id="ARBA00022801"/>
    </source>
</evidence>
<dbReference type="GO" id="GO:0008237">
    <property type="term" value="F:metallopeptidase activity"/>
    <property type="evidence" value="ECO:0007669"/>
    <property type="project" value="UniProtKB-KW"/>
</dbReference>
<dbReference type="GO" id="GO:0046872">
    <property type="term" value="F:metal ion binding"/>
    <property type="evidence" value="ECO:0007669"/>
    <property type="project" value="UniProtKB-KW"/>
</dbReference>
<protein>
    <submittedName>
        <fullName evidence="7">DNA repair protein RadC</fullName>
    </submittedName>
</protein>
<dbReference type="PROSITE" id="PS50249">
    <property type="entry name" value="MPN"/>
    <property type="match status" value="1"/>
</dbReference>
<proteinExistence type="predicted"/>
<dbReference type="EMBL" id="CP021376">
    <property type="protein sequence ID" value="ART78917.1"/>
    <property type="molecule type" value="Genomic_DNA"/>
</dbReference>
<feature type="domain" description="MPN" evidence="6">
    <location>
        <begin position="43"/>
        <end position="165"/>
    </location>
</feature>
<dbReference type="RefSeq" id="WP_086962141.1">
    <property type="nucleotide sequence ID" value="NZ_CP021376.1"/>
</dbReference>
<dbReference type="InterPro" id="IPR020891">
    <property type="entry name" value="UPF0758_CS"/>
</dbReference>
<dbReference type="Pfam" id="PF04002">
    <property type="entry name" value="RadC"/>
    <property type="match status" value="1"/>
</dbReference>
<keyword evidence="3" id="KW-0378">Hydrolase</keyword>
<dbReference type="InterPro" id="IPR025657">
    <property type="entry name" value="RadC_JAB"/>
</dbReference>
<dbReference type="CDD" id="cd08071">
    <property type="entry name" value="MPN_DUF2466"/>
    <property type="match status" value="1"/>
</dbReference>
<evidence type="ECO:0000256" key="4">
    <source>
        <dbReference type="ARBA" id="ARBA00022833"/>
    </source>
</evidence>
<dbReference type="PANTHER" id="PTHR30471:SF3">
    <property type="entry name" value="UPF0758 PROTEIN YEES-RELATED"/>
    <property type="match status" value="1"/>
</dbReference>
<reference evidence="8" key="1">
    <citation type="submission" date="2017-05" db="EMBL/GenBank/DDBJ databases">
        <authorList>
            <person name="Sung H."/>
        </authorList>
    </citation>
    <scope>NUCLEOTIDE SEQUENCE [LARGE SCALE GENOMIC DNA]</scope>
    <source>
        <strain evidence="8">AMac2203</strain>
    </source>
</reference>
<gene>
    <name evidence="7" type="ORF">CBP12_01110</name>
</gene>
<sequence length="165" mass="18571">MRYHKLKSGELPGTYVVQEAVTEADILLMAQQLSRKRLAKGRKIERPEIVFEYLQTLLQSYEYEVFAAIFLDNQHRILGFEELFKGTIDAASVYPREVVKRALQLNAAALIFVHNHPSGDPEPSRADIAITLRLRDALNTVDIRTLDHVVLGLEGCVSLAGRGEI</sequence>
<evidence type="ECO:0000259" key="6">
    <source>
        <dbReference type="PROSITE" id="PS50249"/>
    </source>
</evidence>
<dbReference type="NCBIfam" id="TIGR00608">
    <property type="entry name" value="radc"/>
    <property type="match status" value="1"/>
</dbReference>
<keyword evidence="4" id="KW-0862">Zinc</keyword>